<keyword evidence="8" id="KW-0328">Glycosyltransferase</keyword>
<keyword evidence="4" id="KW-0472">Membrane</keyword>
<dbReference type="Pfam" id="PF10181">
    <property type="entry name" value="PIG-H"/>
    <property type="match status" value="1"/>
</dbReference>
<accession>A0A9P1CIF4</accession>
<proteinExistence type="inferred from homology"/>
<gene>
    <name evidence="6" type="ORF">C1SCF055_LOCUS19439</name>
</gene>
<feature type="transmembrane region" description="Helical" evidence="4">
    <location>
        <begin position="29"/>
        <end position="56"/>
    </location>
</feature>
<comment type="caution">
    <text evidence="6">The sequence shown here is derived from an EMBL/GenBank/DDBJ whole genome shotgun (WGS) entry which is preliminary data.</text>
</comment>
<reference evidence="7" key="2">
    <citation type="submission" date="2024-04" db="EMBL/GenBank/DDBJ databases">
        <authorList>
            <person name="Chen Y."/>
            <person name="Shah S."/>
            <person name="Dougan E. K."/>
            <person name="Thang M."/>
            <person name="Chan C."/>
        </authorList>
    </citation>
    <scope>NUCLEOTIDE SEQUENCE [LARGE SCALE GENOMIC DNA]</scope>
</reference>
<dbReference type="Proteomes" id="UP001152797">
    <property type="component" value="Unassembled WGS sequence"/>
</dbReference>
<evidence type="ECO:0000256" key="3">
    <source>
        <dbReference type="SAM" id="MobiDB-lite"/>
    </source>
</evidence>
<protein>
    <submittedName>
        <fullName evidence="8">Phosphatidylinositol N-acetylglucosaminyltransferase subunit H</fullName>
    </submittedName>
</protein>
<evidence type="ECO:0000256" key="1">
    <source>
        <dbReference type="ARBA" id="ARBA00004687"/>
    </source>
</evidence>
<keyword evidence="9" id="KW-1185">Reference proteome</keyword>
<dbReference type="OrthoDB" id="439901at2759"/>
<dbReference type="GO" id="GO:0000506">
    <property type="term" value="C:glycosylphosphatidylinositol-N-acetylglucosaminyltransferase (GPI-GnT) complex"/>
    <property type="evidence" value="ECO:0007669"/>
    <property type="project" value="InterPro"/>
</dbReference>
<evidence type="ECO:0000313" key="6">
    <source>
        <dbReference type="EMBL" id="CAI3992624.1"/>
    </source>
</evidence>
<keyword evidence="4" id="KW-0812">Transmembrane</keyword>
<keyword evidence="8" id="KW-0808">Transferase</keyword>
<dbReference type="GO" id="GO:0006506">
    <property type="term" value="P:GPI anchor biosynthetic process"/>
    <property type="evidence" value="ECO:0007669"/>
    <property type="project" value="InterPro"/>
</dbReference>
<dbReference type="EMBL" id="CAMXCT010001735">
    <property type="protein sequence ID" value="CAI3992624.1"/>
    <property type="molecule type" value="Genomic_DNA"/>
</dbReference>
<dbReference type="AlphaFoldDB" id="A0A9P1CIF4"/>
<evidence type="ECO:0000313" key="9">
    <source>
        <dbReference type="Proteomes" id="UP001152797"/>
    </source>
</evidence>
<comment type="pathway">
    <text evidence="1">Glycolipid biosynthesis; glycosylphosphatidylinositol-anchor biosynthesis.</text>
</comment>
<feature type="domain" description="Phosphatidylinositol N-acetylglucosaminyltransferase subunit H conserved" evidence="5">
    <location>
        <begin position="66"/>
        <end position="136"/>
    </location>
</feature>
<feature type="compositionally biased region" description="Basic residues" evidence="3">
    <location>
        <begin position="173"/>
        <end position="190"/>
    </location>
</feature>
<name>A0A9P1CIF4_9DINO</name>
<evidence type="ECO:0000259" key="5">
    <source>
        <dbReference type="Pfam" id="PF10181"/>
    </source>
</evidence>
<dbReference type="InterPro" id="IPR019328">
    <property type="entry name" value="PIGH-H_dom"/>
</dbReference>
<dbReference type="EMBL" id="CAMXCT030001735">
    <property type="protein sequence ID" value="CAL4779936.1"/>
    <property type="molecule type" value="Genomic_DNA"/>
</dbReference>
<dbReference type="GO" id="GO:0016757">
    <property type="term" value="F:glycosyltransferase activity"/>
    <property type="evidence" value="ECO:0007669"/>
    <property type="project" value="UniProtKB-KW"/>
</dbReference>
<dbReference type="EMBL" id="CAMXCT020001735">
    <property type="protein sequence ID" value="CAL1145999.1"/>
    <property type="molecule type" value="Genomic_DNA"/>
</dbReference>
<sequence length="190" mass="21708">MAISFKEELTDGWAVFVARLEPVSTSRGIWLAAALVLLCSGGWWKSAVFLFLLLLLNAKQVLEEKVVCTKGLGLQLTSRSAWVTPWGSPVWASSSSDFIETADIEEIIIAEAVTYWDVFYYLAVELHGCDRTKVPFRQLCPREVSQLIRVLQVLRQMLEDTPYVEDADDMPRPKRNARSNMWRRKAMKRP</sequence>
<dbReference type="InterPro" id="IPR044215">
    <property type="entry name" value="PIG-H"/>
</dbReference>
<keyword evidence="4" id="KW-1133">Transmembrane helix</keyword>
<evidence type="ECO:0000256" key="4">
    <source>
        <dbReference type="SAM" id="Phobius"/>
    </source>
</evidence>
<reference evidence="6" key="1">
    <citation type="submission" date="2022-10" db="EMBL/GenBank/DDBJ databases">
        <authorList>
            <person name="Chen Y."/>
            <person name="Dougan E. K."/>
            <person name="Chan C."/>
            <person name="Rhodes N."/>
            <person name="Thang M."/>
        </authorList>
    </citation>
    <scope>NUCLEOTIDE SEQUENCE</scope>
</reference>
<evidence type="ECO:0000313" key="8">
    <source>
        <dbReference type="EMBL" id="CAL4779936.1"/>
    </source>
</evidence>
<feature type="region of interest" description="Disordered" evidence="3">
    <location>
        <begin position="165"/>
        <end position="190"/>
    </location>
</feature>
<dbReference type="PANTHER" id="PTHR15231:SF1">
    <property type="entry name" value="PHOSPHATIDYLINOSITOL N-ACETYLGLUCOSAMINYLTRANSFERASE SUBUNIT H"/>
    <property type="match status" value="1"/>
</dbReference>
<evidence type="ECO:0000256" key="2">
    <source>
        <dbReference type="ARBA" id="ARBA00009610"/>
    </source>
</evidence>
<evidence type="ECO:0000313" key="7">
    <source>
        <dbReference type="EMBL" id="CAL1145999.1"/>
    </source>
</evidence>
<organism evidence="6">
    <name type="scientific">Cladocopium goreaui</name>
    <dbReference type="NCBI Taxonomy" id="2562237"/>
    <lineage>
        <taxon>Eukaryota</taxon>
        <taxon>Sar</taxon>
        <taxon>Alveolata</taxon>
        <taxon>Dinophyceae</taxon>
        <taxon>Suessiales</taxon>
        <taxon>Symbiodiniaceae</taxon>
        <taxon>Cladocopium</taxon>
    </lineage>
</organism>
<dbReference type="PANTHER" id="PTHR15231">
    <property type="entry name" value="PHOSPHATIDYLINOSITOL N-ACETYLGLUCOSAMINYLTRANSFERASE SUBUNIT H"/>
    <property type="match status" value="1"/>
</dbReference>
<comment type="similarity">
    <text evidence="2">Belongs to the PIGH family.</text>
</comment>